<dbReference type="EMBL" id="EF085624">
    <property type="protein sequence ID" value="ABK24927.1"/>
    <property type="molecule type" value="mRNA"/>
</dbReference>
<accession>A9NWB6</accession>
<sequence length="91" mass="10078">MVGPTLKLQGNNPTIRRSFVVCHGSRVRVRRTELPVFSPWRRRGRGGPGAGIHHAHRRGTSRERSEHSCGGSASKRTGGKDRGLEDRSLCH</sequence>
<dbReference type="AlphaFoldDB" id="A9NWB6"/>
<feature type="compositionally biased region" description="Basic and acidic residues" evidence="1">
    <location>
        <begin position="78"/>
        <end position="91"/>
    </location>
</feature>
<protein>
    <submittedName>
        <fullName evidence="2">Uncharacterized protein</fullName>
    </submittedName>
</protein>
<name>A9NWB6_PICSI</name>
<feature type="region of interest" description="Disordered" evidence="1">
    <location>
        <begin position="36"/>
        <end position="91"/>
    </location>
</feature>
<proteinExistence type="evidence at transcript level"/>
<evidence type="ECO:0000313" key="2">
    <source>
        <dbReference type="EMBL" id="ABK24927.1"/>
    </source>
</evidence>
<reference evidence="2" key="1">
    <citation type="journal article" date="2008" name="BMC Genomics">
        <title>A conifer genomics resource of 200,000 spruce (Picea spp.) ESTs and 6,464 high-quality, sequence-finished full-length cDNAs for Sitka spruce (Picea sitchensis).</title>
        <authorList>
            <person name="Ralph S.G."/>
            <person name="Chun H.J."/>
            <person name="Kolosova N."/>
            <person name="Cooper D."/>
            <person name="Oddy C."/>
            <person name="Ritland C.E."/>
            <person name="Kirkpatrick R."/>
            <person name="Moore R."/>
            <person name="Barber S."/>
            <person name="Holt R.A."/>
            <person name="Jones S.J."/>
            <person name="Marra M.A."/>
            <person name="Douglas C.J."/>
            <person name="Ritland K."/>
            <person name="Bohlmann J."/>
        </authorList>
    </citation>
    <scope>NUCLEOTIDE SEQUENCE</scope>
    <source>
        <tissue evidence="2">Bark</tissue>
    </source>
</reference>
<organism evidence="2">
    <name type="scientific">Picea sitchensis</name>
    <name type="common">Sitka spruce</name>
    <name type="synonym">Pinus sitchensis</name>
    <dbReference type="NCBI Taxonomy" id="3332"/>
    <lineage>
        <taxon>Eukaryota</taxon>
        <taxon>Viridiplantae</taxon>
        <taxon>Streptophyta</taxon>
        <taxon>Embryophyta</taxon>
        <taxon>Tracheophyta</taxon>
        <taxon>Spermatophyta</taxon>
        <taxon>Pinopsida</taxon>
        <taxon>Pinidae</taxon>
        <taxon>Conifers I</taxon>
        <taxon>Pinales</taxon>
        <taxon>Pinaceae</taxon>
        <taxon>Picea</taxon>
    </lineage>
</organism>
<evidence type="ECO:0000256" key="1">
    <source>
        <dbReference type="SAM" id="MobiDB-lite"/>
    </source>
</evidence>